<reference evidence="2 3" key="1">
    <citation type="submission" date="2018-05" db="EMBL/GenBank/DDBJ databases">
        <title>Genomic Encyclopedia of Type Strains, Phase IV (KMG-IV): sequencing the most valuable type-strain genomes for metagenomic binning, comparative biology and taxonomic classification.</title>
        <authorList>
            <person name="Goeker M."/>
        </authorList>
    </citation>
    <scope>NUCLEOTIDE SEQUENCE [LARGE SCALE GENOMIC DNA]</scope>
    <source>
        <strain evidence="2 3">DSM 103371</strain>
    </source>
</reference>
<name>A0A316G8Q4_9RHOB</name>
<dbReference type="Proteomes" id="UP000245390">
    <property type="component" value="Unassembled WGS sequence"/>
</dbReference>
<keyword evidence="1" id="KW-0812">Transmembrane</keyword>
<dbReference type="AlphaFoldDB" id="A0A316G8Q4"/>
<feature type="transmembrane region" description="Helical" evidence="1">
    <location>
        <begin position="21"/>
        <end position="39"/>
    </location>
</feature>
<dbReference type="RefSeq" id="WP_277601042.1">
    <property type="nucleotide sequence ID" value="NZ_CP034588.1"/>
</dbReference>
<evidence type="ECO:0000313" key="2">
    <source>
        <dbReference type="EMBL" id="PWK57238.1"/>
    </source>
</evidence>
<organism evidence="2 3">
    <name type="scientific">Silicimonas algicola</name>
    <dbReference type="NCBI Taxonomy" id="1826607"/>
    <lineage>
        <taxon>Bacteria</taxon>
        <taxon>Pseudomonadati</taxon>
        <taxon>Pseudomonadota</taxon>
        <taxon>Alphaproteobacteria</taxon>
        <taxon>Rhodobacterales</taxon>
        <taxon>Paracoccaceae</taxon>
    </lineage>
</organism>
<dbReference type="EMBL" id="QGGV01000003">
    <property type="protein sequence ID" value="PWK57238.1"/>
    <property type="molecule type" value="Genomic_DNA"/>
</dbReference>
<keyword evidence="1" id="KW-0472">Membrane</keyword>
<comment type="caution">
    <text evidence="2">The sequence shown here is derived from an EMBL/GenBank/DDBJ whole genome shotgun (WGS) entry which is preliminary data.</text>
</comment>
<protein>
    <submittedName>
        <fullName evidence="2">Uncharacterized protein</fullName>
    </submittedName>
</protein>
<keyword evidence="3" id="KW-1185">Reference proteome</keyword>
<keyword evidence="1" id="KW-1133">Transmembrane helix</keyword>
<accession>A0A316G8Q4</accession>
<evidence type="ECO:0000313" key="3">
    <source>
        <dbReference type="Proteomes" id="UP000245390"/>
    </source>
</evidence>
<gene>
    <name evidence="2" type="ORF">C8D95_103477</name>
</gene>
<proteinExistence type="predicted"/>
<sequence length="41" mass="4577">MKTIQRGYQGFELLVELNLDRLFVLTALGAALWLGAYFGTS</sequence>
<evidence type="ECO:0000256" key="1">
    <source>
        <dbReference type="SAM" id="Phobius"/>
    </source>
</evidence>